<dbReference type="Proteomes" id="UP001497623">
    <property type="component" value="Unassembled WGS sequence"/>
</dbReference>
<dbReference type="AlphaFoldDB" id="A0AAV2RQB7"/>
<keyword evidence="1" id="KW-1133">Transmembrane helix</keyword>
<comment type="caution">
    <text evidence="2">The sequence shown here is derived from an EMBL/GenBank/DDBJ whole genome shotgun (WGS) entry which is preliminary data.</text>
</comment>
<evidence type="ECO:0000313" key="2">
    <source>
        <dbReference type="EMBL" id="CAL4132352.1"/>
    </source>
</evidence>
<keyword evidence="1" id="KW-0812">Transmembrane</keyword>
<feature type="transmembrane region" description="Helical" evidence="1">
    <location>
        <begin position="6"/>
        <end position="28"/>
    </location>
</feature>
<feature type="non-terminal residue" evidence="2">
    <location>
        <position position="1"/>
    </location>
</feature>
<keyword evidence="1" id="KW-0472">Membrane</keyword>
<name>A0AAV2RQB7_MEGNR</name>
<evidence type="ECO:0000256" key="1">
    <source>
        <dbReference type="SAM" id="Phobius"/>
    </source>
</evidence>
<dbReference type="EMBL" id="CAXKWB010027762">
    <property type="protein sequence ID" value="CAL4132352.1"/>
    <property type="molecule type" value="Genomic_DNA"/>
</dbReference>
<accession>A0AAV2RQB7</accession>
<keyword evidence="3" id="KW-1185">Reference proteome</keyword>
<evidence type="ECO:0000313" key="3">
    <source>
        <dbReference type="Proteomes" id="UP001497623"/>
    </source>
</evidence>
<gene>
    <name evidence="2" type="ORF">MNOR_LOCUS26988</name>
</gene>
<sequence length="282" mass="32719">WLSVTVVPLLDLVMKLLGVIFILLVAYFEKCHGAPRGVASVESLISSMQESFKDLSTRRDMWKTNYDTIRYEGGYEGENLVIPISQSFDAKHQSFNVELFMVMGQEKNYRVEVRNNKRLIVGVDIDMDDREIQMTDQTEESCKECFNERIKLSEKTGDFPNIHVDKNTQINIQVADDCVFITFWWGDMNMSVPQWLGPTYHFCSEIYENDGPATYQVLISNDDDADNSDELEDYSPIMMTIYDGLKSFSLTDPIYIYIYYLNVIHQYFCLLLSNTLYASIFQ</sequence>
<protein>
    <submittedName>
        <fullName evidence="2">Uncharacterized protein</fullName>
    </submittedName>
</protein>
<reference evidence="2 3" key="1">
    <citation type="submission" date="2024-05" db="EMBL/GenBank/DDBJ databases">
        <authorList>
            <person name="Wallberg A."/>
        </authorList>
    </citation>
    <scope>NUCLEOTIDE SEQUENCE [LARGE SCALE GENOMIC DNA]</scope>
</reference>
<proteinExistence type="predicted"/>
<organism evidence="2 3">
    <name type="scientific">Meganyctiphanes norvegica</name>
    <name type="common">Northern krill</name>
    <name type="synonym">Thysanopoda norvegica</name>
    <dbReference type="NCBI Taxonomy" id="48144"/>
    <lineage>
        <taxon>Eukaryota</taxon>
        <taxon>Metazoa</taxon>
        <taxon>Ecdysozoa</taxon>
        <taxon>Arthropoda</taxon>
        <taxon>Crustacea</taxon>
        <taxon>Multicrustacea</taxon>
        <taxon>Malacostraca</taxon>
        <taxon>Eumalacostraca</taxon>
        <taxon>Eucarida</taxon>
        <taxon>Euphausiacea</taxon>
        <taxon>Euphausiidae</taxon>
        <taxon>Meganyctiphanes</taxon>
    </lineage>
</organism>